<dbReference type="AlphaFoldDB" id="A0A8D8LNJ2"/>
<feature type="transmembrane region" description="Helical" evidence="1">
    <location>
        <begin position="43"/>
        <end position="70"/>
    </location>
</feature>
<organism evidence="2">
    <name type="scientific">Cacopsylla melanoneura</name>
    <dbReference type="NCBI Taxonomy" id="428564"/>
    <lineage>
        <taxon>Eukaryota</taxon>
        <taxon>Metazoa</taxon>
        <taxon>Ecdysozoa</taxon>
        <taxon>Arthropoda</taxon>
        <taxon>Hexapoda</taxon>
        <taxon>Insecta</taxon>
        <taxon>Pterygota</taxon>
        <taxon>Neoptera</taxon>
        <taxon>Paraneoptera</taxon>
        <taxon>Hemiptera</taxon>
        <taxon>Sternorrhyncha</taxon>
        <taxon>Psylloidea</taxon>
        <taxon>Psyllidae</taxon>
        <taxon>Psyllinae</taxon>
        <taxon>Cacopsylla</taxon>
    </lineage>
</organism>
<protein>
    <submittedName>
        <fullName evidence="2">Uncharacterized protein</fullName>
    </submittedName>
</protein>
<keyword evidence="1" id="KW-0812">Transmembrane</keyword>
<proteinExistence type="predicted"/>
<name>A0A8D8LNJ2_9HEMI</name>
<keyword evidence="1" id="KW-0472">Membrane</keyword>
<dbReference type="EMBL" id="HBUF01012329">
    <property type="protein sequence ID" value="CAG6608607.1"/>
    <property type="molecule type" value="Transcribed_RNA"/>
</dbReference>
<accession>A0A8D8LNJ2</accession>
<keyword evidence="1" id="KW-1133">Transmembrane helix</keyword>
<sequence length="114" mass="13695">MKGQWSKDLNKPQKISLFVSCSEFKNTPYVDTRTYYFITVDKLLFLFFFFFILFFFSTFELFHLTFLTFLGRELFPSNPSSGFQRIAPDYFGSKFHQRYIVSHCLAQRLNPTRH</sequence>
<evidence type="ECO:0000256" key="1">
    <source>
        <dbReference type="SAM" id="Phobius"/>
    </source>
</evidence>
<evidence type="ECO:0000313" key="2">
    <source>
        <dbReference type="EMBL" id="CAG6608607.1"/>
    </source>
</evidence>
<reference evidence="2" key="1">
    <citation type="submission" date="2021-05" db="EMBL/GenBank/DDBJ databases">
        <authorList>
            <person name="Alioto T."/>
            <person name="Alioto T."/>
            <person name="Gomez Garrido J."/>
        </authorList>
    </citation>
    <scope>NUCLEOTIDE SEQUENCE</scope>
</reference>